<dbReference type="SMART" id="SM00708">
    <property type="entry name" value="PhBP"/>
    <property type="match status" value="1"/>
</dbReference>
<name>A0A3S9LWG1_APHGI</name>
<dbReference type="AlphaFoldDB" id="A0A3S9LWG1"/>
<dbReference type="EMBL" id="MK049064">
    <property type="protein sequence ID" value="AZQ25005.1"/>
    <property type="molecule type" value="mRNA"/>
</dbReference>
<dbReference type="GO" id="GO:0005549">
    <property type="term" value="F:odorant binding"/>
    <property type="evidence" value="ECO:0007669"/>
    <property type="project" value="InterPro"/>
</dbReference>
<proteinExistence type="evidence at transcript level"/>
<keyword evidence="1" id="KW-0732">Signal</keyword>
<dbReference type="Pfam" id="PF01395">
    <property type="entry name" value="PBP_GOBP"/>
    <property type="match status" value="1"/>
</dbReference>
<dbReference type="InterPro" id="IPR006170">
    <property type="entry name" value="PBP/GOBP"/>
</dbReference>
<protein>
    <submittedName>
        <fullName evidence="2">Odorant-binding protein</fullName>
    </submittedName>
</protein>
<evidence type="ECO:0000256" key="1">
    <source>
        <dbReference type="SAM" id="SignalP"/>
    </source>
</evidence>
<dbReference type="SMR" id="A0A3S9LWG1"/>
<feature type="chain" id="PRO_5019054001" evidence="1">
    <location>
        <begin position="22"/>
        <end position="137"/>
    </location>
</feature>
<dbReference type="SUPFAM" id="SSF47565">
    <property type="entry name" value="Insect pheromone/odorant-binding proteins"/>
    <property type="match status" value="1"/>
</dbReference>
<dbReference type="Gene3D" id="1.10.238.20">
    <property type="entry name" value="Pheromone/general odorant binding protein domain"/>
    <property type="match status" value="1"/>
</dbReference>
<evidence type="ECO:0000313" key="2">
    <source>
        <dbReference type="EMBL" id="AZQ25005.1"/>
    </source>
</evidence>
<reference evidence="2" key="1">
    <citation type="journal article" date="2018" name="Front. Physiol.">
        <title>Differential Expression Analysis of Olfactory Genes Based on a Combination of Sequencing Platforms and Behavioral Investigations in Aphidius gifuensis.</title>
        <authorList>
            <person name="Fan J."/>
            <person name="Zhang Q."/>
            <person name="Xu Q."/>
            <person name="Xue W."/>
            <person name="Han Z."/>
            <person name="Sun J."/>
            <person name="Chen J."/>
        </authorList>
    </citation>
    <scope>NUCLEOTIDE SEQUENCE</scope>
</reference>
<dbReference type="OrthoDB" id="5978988at2759"/>
<dbReference type="PANTHER" id="PTHR21364">
    <property type="entry name" value="GENERAL ODORANT-BINDING PROTEIN 19A"/>
    <property type="match status" value="1"/>
</dbReference>
<accession>A0A3S9LWG1</accession>
<dbReference type="InterPro" id="IPR036728">
    <property type="entry name" value="PBP_GOBP_sf"/>
</dbReference>
<dbReference type="CDD" id="cd23992">
    <property type="entry name" value="PBP_GOBP"/>
    <property type="match status" value="1"/>
</dbReference>
<dbReference type="PANTHER" id="PTHR21364:SF2">
    <property type="entry name" value="GENERAL ODORANT-BINDING PROTEIN 19A"/>
    <property type="match status" value="1"/>
</dbReference>
<sequence>MNKKIISICFFNFLYVFFVFAGEIPEEFQSFSKDLRAYCIEKSGVHGELIELAVKGLFVKDRKLGCYSYCVAQQLGLVTDEKMDFKKFLILTPPRLKEKSKVLVSSCKDTKGTDSCDLAYNINYCFYKTYPVEFFII</sequence>
<organism evidence="2">
    <name type="scientific">Aphidius gifuensis</name>
    <name type="common">Parasitoid wasp</name>
    <dbReference type="NCBI Taxonomy" id="684658"/>
    <lineage>
        <taxon>Eukaryota</taxon>
        <taxon>Metazoa</taxon>
        <taxon>Ecdysozoa</taxon>
        <taxon>Arthropoda</taxon>
        <taxon>Hexapoda</taxon>
        <taxon>Insecta</taxon>
        <taxon>Pterygota</taxon>
        <taxon>Neoptera</taxon>
        <taxon>Endopterygota</taxon>
        <taxon>Hymenoptera</taxon>
        <taxon>Apocrita</taxon>
        <taxon>Ichneumonoidea</taxon>
        <taxon>Braconidae</taxon>
        <taxon>Aphidiinae</taxon>
        <taxon>Aphidius</taxon>
    </lineage>
</organism>
<feature type="signal peptide" evidence="1">
    <location>
        <begin position="1"/>
        <end position="21"/>
    </location>
</feature>